<dbReference type="InterPro" id="IPR050263">
    <property type="entry name" value="Bact_Fimbrial_Adh_Pro"/>
</dbReference>
<protein>
    <recommendedName>
        <fullName evidence="2">Fimbrial-type adhesion domain-containing protein</fullName>
    </recommendedName>
</protein>
<dbReference type="PATRIC" id="fig|1656095.3.peg.2988"/>
<feature type="domain" description="Fimbrial-type adhesion" evidence="2">
    <location>
        <begin position="25"/>
        <end position="167"/>
    </location>
</feature>
<dbReference type="Proteomes" id="UP000037315">
    <property type="component" value="Unassembled WGS sequence"/>
</dbReference>
<dbReference type="SUPFAM" id="SSF49401">
    <property type="entry name" value="Bacterial adhesins"/>
    <property type="match status" value="1"/>
</dbReference>
<dbReference type="AlphaFoldDB" id="A0A0J8Y7V2"/>
<dbReference type="RefSeq" id="WP_024555974.1">
    <property type="nucleotide sequence ID" value="NZ_LFEJ01000022.1"/>
</dbReference>
<dbReference type="InterPro" id="IPR008966">
    <property type="entry name" value="Adhesion_dom_sf"/>
</dbReference>
<dbReference type="Pfam" id="PF00419">
    <property type="entry name" value="Fimbrial"/>
    <property type="match status" value="1"/>
</dbReference>
<evidence type="ECO:0000256" key="1">
    <source>
        <dbReference type="SAM" id="SignalP"/>
    </source>
</evidence>
<evidence type="ECO:0000313" key="3">
    <source>
        <dbReference type="EMBL" id="KMV33469.1"/>
    </source>
</evidence>
<dbReference type="GO" id="GO:0043709">
    <property type="term" value="P:cell adhesion involved in single-species biofilm formation"/>
    <property type="evidence" value="ECO:0007669"/>
    <property type="project" value="TreeGrafter"/>
</dbReference>
<comment type="caution">
    <text evidence="3">The sequence shown here is derived from an EMBL/GenBank/DDBJ whole genome shotgun (WGS) entry which is preliminary data.</text>
</comment>
<dbReference type="Gene3D" id="2.60.40.1090">
    <property type="entry name" value="Fimbrial-type adhesion domain"/>
    <property type="match status" value="1"/>
</dbReference>
<accession>A0A0J8Y7V2</accession>
<sequence length="168" mass="17131">MKKLLLLFLLPCAAHYACADSVAIRVTGNILGSTCVVDSGSQNASVNMGKATSGQFRQVGATGEWVDFQMSLSNCPASITQVTSTFNGVADADAPNYFASTGTGTGVGLELSTGDHSKTLSAGSEIATPVNSSDGTVTLPLAARYVATTGNATAGTFTSVVQVTFTYE</sequence>
<feature type="signal peptide" evidence="1">
    <location>
        <begin position="1"/>
        <end position="19"/>
    </location>
</feature>
<reference evidence="3 4" key="1">
    <citation type="submission" date="2015-06" db="EMBL/GenBank/DDBJ databases">
        <title>Genome sequencing of Cronobacter sp. strain DJ34 isolated from petroleum contaminated sludge of Duliajan Oil Fields, Assam, India.</title>
        <authorList>
            <person name="Pal S."/>
            <person name="Banerjee T.D."/>
            <person name="Roy A."/>
            <person name="Sar P."/>
            <person name="Kazy S.K."/>
        </authorList>
    </citation>
    <scope>NUCLEOTIDE SEQUENCE [LARGE SCALE GENOMIC DNA]</scope>
    <source>
        <strain evidence="3 4">DJ34</strain>
    </source>
</reference>
<name>A0A0J8Y7V2_9ENTR</name>
<dbReference type="EMBL" id="LFEJ01000022">
    <property type="protein sequence ID" value="KMV33469.1"/>
    <property type="molecule type" value="Genomic_DNA"/>
</dbReference>
<dbReference type="GO" id="GO:0009289">
    <property type="term" value="C:pilus"/>
    <property type="evidence" value="ECO:0007669"/>
    <property type="project" value="InterPro"/>
</dbReference>
<dbReference type="PANTHER" id="PTHR33420">
    <property type="entry name" value="FIMBRIAL SUBUNIT ELFA-RELATED"/>
    <property type="match status" value="1"/>
</dbReference>
<dbReference type="InterPro" id="IPR000259">
    <property type="entry name" value="Adhesion_dom_fimbrial"/>
</dbReference>
<keyword evidence="1" id="KW-0732">Signal</keyword>
<dbReference type="OrthoDB" id="6631341at2"/>
<dbReference type="InterPro" id="IPR036937">
    <property type="entry name" value="Adhesion_dom_fimbrial_sf"/>
</dbReference>
<proteinExistence type="predicted"/>
<evidence type="ECO:0000313" key="4">
    <source>
        <dbReference type="Proteomes" id="UP000037315"/>
    </source>
</evidence>
<dbReference type="PANTHER" id="PTHR33420:SF27">
    <property type="entry name" value="PROTEIN FIMG"/>
    <property type="match status" value="1"/>
</dbReference>
<keyword evidence="4" id="KW-1185">Reference proteome</keyword>
<dbReference type="STRING" id="1121863.GCA_000621185_00322"/>
<evidence type="ECO:0000259" key="2">
    <source>
        <dbReference type="Pfam" id="PF00419"/>
    </source>
</evidence>
<gene>
    <name evidence="3" type="ORF">ACH50_16060</name>
</gene>
<feature type="chain" id="PRO_5005311819" description="Fimbrial-type adhesion domain-containing protein" evidence="1">
    <location>
        <begin position="20"/>
        <end position="168"/>
    </location>
</feature>
<organism evidence="3 4">
    <name type="scientific">Franconibacter pulveris</name>
    <dbReference type="NCBI Taxonomy" id="435910"/>
    <lineage>
        <taxon>Bacteria</taxon>
        <taxon>Pseudomonadati</taxon>
        <taxon>Pseudomonadota</taxon>
        <taxon>Gammaproteobacteria</taxon>
        <taxon>Enterobacterales</taxon>
        <taxon>Enterobacteriaceae</taxon>
        <taxon>Franconibacter</taxon>
    </lineage>
</organism>